<proteinExistence type="predicted"/>
<keyword evidence="2" id="KW-0614">Plasmid</keyword>
<dbReference type="CDD" id="cd16831">
    <property type="entry name" value="HemS-like_C"/>
    <property type="match status" value="1"/>
</dbReference>
<gene>
    <name evidence="2" type="ORF">PhaeoP97_03724</name>
</gene>
<dbReference type="CDD" id="cd16830">
    <property type="entry name" value="HemS-like_N"/>
    <property type="match status" value="1"/>
</dbReference>
<dbReference type="GO" id="GO:0006826">
    <property type="term" value="P:iron ion transport"/>
    <property type="evidence" value="ECO:0007669"/>
    <property type="project" value="InterPro"/>
</dbReference>
<evidence type="ECO:0000313" key="2">
    <source>
        <dbReference type="EMBL" id="APG49074.1"/>
    </source>
</evidence>
<evidence type="ECO:0000313" key="3">
    <source>
        <dbReference type="Proteomes" id="UP000183859"/>
    </source>
</evidence>
<dbReference type="Proteomes" id="UP000183859">
    <property type="component" value="Plasmid pP97_a"/>
</dbReference>
<organism evidence="2 3">
    <name type="scientific">Phaeobacter porticola</name>
    <dbReference type="NCBI Taxonomy" id="1844006"/>
    <lineage>
        <taxon>Bacteria</taxon>
        <taxon>Pseudomonadati</taxon>
        <taxon>Pseudomonadota</taxon>
        <taxon>Alphaproteobacteria</taxon>
        <taxon>Rhodobacterales</taxon>
        <taxon>Roseobacteraceae</taxon>
        <taxon>Phaeobacter</taxon>
    </lineage>
</organism>
<dbReference type="Pfam" id="PF05171">
    <property type="entry name" value="HemS"/>
    <property type="match status" value="2"/>
</dbReference>
<sequence length="352" mass="38914" precursor="true">MTPRASMLPAEIRTARAEIASLRDRDFADKFQISEAQLVAAYIGEGVTRITAAPDDLIPRICDLGEVMALTRNASCVIEKVGTYENYHSGQHASMVLTEAIDLRLFPRHFISAFAVVRPGDNGLKRSIQIFDAAGDAVHKVHLRDSSNVDAFNRLVRDLAVEDQSQEHAVEVRKPTEAAKADPEKADLLRAEWAKMTDTHQFMRLTSKLKMNRLGAYRIAGEPFVRALAPEAVNTMLHSVRDETVEVMIFVGNMGCIEIHGGPVKNLRNMGPWQNILDPGFDLHLRLDHIAEVWAVNKPTQRGDAVSVEAFDAEGGLILQVFGRRTDAKDHRPAWNALVADLASLAIAEPAE</sequence>
<geneLocation type="plasmid" evidence="3">
    <name>pp97_a</name>
</geneLocation>
<keyword evidence="3" id="KW-1185">Reference proteome</keyword>
<dbReference type="AlphaFoldDB" id="A0A1L3IAG7"/>
<protein>
    <submittedName>
        <fullName evidence="2">Heme degradation protein</fullName>
    </submittedName>
</protein>
<dbReference type="KEGG" id="php:PhaeoP97_03724"/>
<dbReference type="EMBL" id="CP016365">
    <property type="protein sequence ID" value="APG49074.1"/>
    <property type="molecule type" value="Genomic_DNA"/>
</dbReference>
<reference evidence="3" key="1">
    <citation type="submission" date="2016-07" db="EMBL/GenBank/DDBJ databases">
        <title>Phaeobacter portensis sp. nov., a tropodithietic acid producing bacterium isolated from a German harbor.</title>
        <authorList>
            <person name="Freese H.M."/>
            <person name="Bunk B."/>
            <person name="Breider S."/>
            <person name="Brinkhoff T."/>
        </authorList>
    </citation>
    <scope>NUCLEOTIDE SEQUENCE [LARGE SCALE GENOMIC DNA]</scope>
    <source>
        <strain evidence="3">P97</strain>
        <plasmid evidence="3">pp97_a</plasmid>
    </source>
</reference>
<dbReference type="Gene3D" id="3.40.1570.10">
    <property type="entry name" value="HemS/ChuS/ChuX like domains"/>
    <property type="match status" value="2"/>
</dbReference>
<dbReference type="InterPro" id="IPR053733">
    <property type="entry name" value="Heme_Transport_Util_sf"/>
</dbReference>
<dbReference type="InterPro" id="IPR007845">
    <property type="entry name" value="HemS/ChuX_dom"/>
</dbReference>
<evidence type="ECO:0000259" key="1">
    <source>
        <dbReference type="Pfam" id="PF05171"/>
    </source>
</evidence>
<dbReference type="SUPFAM" id="SSF144064">
    <property type="entry name" value="Heme iron utilization protein-like"/>
    <property type="match status" value="1"/>
</dbReference>
<name>A0A1L3IAG7_9RHOB</name>
<accession>A0A1L3IAG7</accession>
<feature type="domain" description="Haemin-degrading HemS/ChuX" evidence="1">
    <location>
        <begin position="32"/>
        <end position="159"/>
    </location>
</feature>
<feature type="domain" description="Haemin-degrading HemS/ChuX" evidence="1">
    <location>
        <begin position="210"/>
        <end position="342"/>
    </location>
</feature>
<dbReference type="OrthoDB" id="316630at2"/>
<dbReference type="RefSeq" id="WP_072506683.1">
    <property type="nucleotide sequence ID" value="NZ_CP016365.1"/>
</dbReference>